<evidence type="ECO:0000313" key="1">
    <source>
        <dbReference type="Ensembl" id="ENSCINP00000005266.3"/>
    </source>
</evidence>
<reference evidence="1" key="3">
    <citation type="submission" date="2025-09" db="UniProtKB">
        <authorList>
            <consortium name="Ensembl"/>
        </authorList>
    </citation>
    <scope>IDENTIFICATION</scope>
</reference>
<dbReference type="Proteomes" id="UP000008144">
    <property type="component" value="Unassembled WGS sequence"/>
</dbReference>
<dbReference type="GeneTree" id="ENSGT00530000067877"/>
<reference evidence="2" key="1">
    <citation type="journal article" date="2002" name="Science">
        <title>The draft genome of Ciona intestinalis: insights into chordate and vertebrate origins.</title>
        <authorList>
            <person name="Dehal P."/>
            <person name="Satou Y."/>
            <person name="Campbell R.K."/>
            <person name="Chapman J."/>
            <person name="Degnan B."/>
            <person name="De Tomaso A."/>
            <person name="Davidson B."/>
            <person name="Di Gregorio A."/>
            <person name="Gelpke M."/>
            <person name="Goodstein D.M."/>
            <person name="Harafuji N."/>
            <person name="Hastings K.E."/>
            <person name="Ho I."/>
            <person name="Hotta K."/>
            <person name="Huang W."/>
            <person name="Kawashima T."/>
            <person name="Lemaire P."/>
            <person name="Martinez D."/>
            <person name="Meinertzhagen I.A."/>
            <person name="Necula S."/>
            <person name="Nonaka M."/>
            <person name="Putnam N."/>
            <person name="Rash S."/>
            <person name="Saiga H."/>
            <person name="Satake M."/>
            <person name="Terry A."/>
            <person name="Yamada L."/>
            <person name="Wang H.G."/>
            <person name="Awazu S."/>
            <person name="Azumi K."/>
            <person name="Boore J."/>
            <person name="Branno M."/>
            <person name="Chin-Bow S."/>
            <person name="DeSantis R."/>
            <person name="Doyle S."/>
            <person name="Francino P."/>
            <person name="Keys D.N."/>
            <person name="Haga S."/>
            <person name="Hayashi H."/>
            <person name="Hino K."/>
            <person name="Imai K.S."/>
            <person name="Inaba K."/>
            <person name="Kano S."/>
            <person name="Kobayashi K."/>
            <person name="Kobayashi M."/>
            <person name="Lee B.I."/>
            <person name="Makabe K.W."/>
            <person name="Manohar C."/>
            <person name="Matassi G."/>
            <person name="Medina M."/>
            <person name="Mochizuki Y."/>
            <person name="Mount S."/>
            <person name="Morishita T."/>
            <person name="Miura S."/>
            <person name="Nakayama A."/>
            <person name="Nishizaka S."/>
            <person name="Nomoto H."/>
            <person name="Ohta F."/>
            <person name="Oishi K."/>
            <person name="Rigoutsos I."/>
            <person name="Sano M."/>
            <person name="Sasaki A."/>
            <person name="Sasakura Y."/>
            <person name="Shoguchi E."/>
            <person name="Shin-i T."/>
            <person name="Spagnuolo A."/>
            <person name="Stainier D."/>
            <person name="Suzuki M.M."/>
            <person name="Tassy O."/>
            <person name="Takatori N."/>
            <person name="Tokuoka M."/>
            <person name="Yagi K."/>
            <person name="Yoshizaki F."/>
            <person name="Wada S."/>
            <person name="Zhang C."/>
            <person name="Hyatt P.D."/>
            <person name="Larimer F."/>
            <person name="Detter C."/>
            <person name="Doggett N."/>
            <person name="Glavina T."/>
            <person name="Hawkins T."/>
            <person name="Richardson P."/>
            <person name="Lucas S."/>
            <person name="Kohara Y."/>
            <person name="Levine M."/>
            <person name="Satoh N."/>
            <person name="Rokhsar D.S."/>
        </authorList>
    </citation>
    <scope>NUCLEOTIDE SEQUENCE [LARGE SCALE GENOMIC DNA]</scope>
</reference>
<dbReference type="Gene3D" id="2.60.220.30">
    <property type="match status" value="1"/>
</dbReference>
<name>F6UEC9_CIOIN</name>
<dbReference type="HOGENOM" id="CLU_1182458_0_0_1"/>
<organism evidence="1 2">
    <name type="scientific">Ciona intestinalis</name>
    <name type="common">Transparent sea squirt</name>
    <name type="synonym">Ascidia intestinalis</name>
    <dbReference type="NCBI Taxonomy" id="7719"/>
    <lineage>
        <taxon>Eukaryota</taxon>
        <taxon>Metazoa</taxon>
        <taxon>Chordata</taxon>
        <taxon>Tunicata</taxon>
        <taxon>Ascidiacea</taxon>
        <taxon>Phlebobranchia</taxon>
        <taxon>Cionidae</taxon>
        <taxon>Ciona</taxon>
    </lineage>
</organism>
<dbReference type="Ensembl" id="ENSCINT00000005266.3">
    <property type="protein sequence ID" value="ENSCINP00000005266.3"/>
    <property type="gene ID" value="ENSCING00000002587.3"/>
</dbReference>
<dbReference type="InParanoid" id="F6UEC9"/>
<evidence type="ECO:0000313" key="2">
    <source>
        <dbReference type="Proteomes" id="UP000008144"/>
    </source>
</evidence>
<proteinExistence type="predicted"/>
<reference evidence="1" key="2">
    <citation type="submission" date="2025-08" db="UniProtKB">
        <authorList>
            <consortium name="Ensembl"/>
        </authorList>
    </citation>
    <scope>IDENTIFICATION</scope>
</reference>
<dbReference type="AlphaFoldDB" id="F6UEC9"/>
<sequence>IYFQSKYLETPKLQCEPASLKFKEQVTIKLQTHVVLDKETVRRCKLLHSEDGITWEETKTKLEFSDNFISFQTNHFSWWKVIFEIIEKSVAFLYKVQLNFLLYQNAGAVVWKVCWNLDLATKESILQENKFSQETWIVPGGNDLILYIAPRDENPNVGIIPSKITIPADQINKSCHFDRRFEVQGQFSSRIWLKAKRDCGNLHEEEPIWFPLPNTQGQQPTNQIVNMVGNKLDHAVVLGKDVNIQSSSSKD</sequence>
<keyword evidence="2" id="KW-1185">Reference proteome</keyword>
<accession>F6UEC9</accession>
<protein>
    <submittedName>
        <fullName evidence="1">Uncharacterized protein</fullName>
    </submittedName>
</protein>